<dbReference type="EMBL" id="WIUZ02000006">
    <property type="protein sequence ID" value="KAF9785993.1"/>
    <property type="molecule type" value="Genomic_DNA"/>
</dbReference>
<sequence length="703" mass="76745">MISFNPPLDQTTILNVPFHAGQITLTATVTTGQLDTRSTIQIWSDIPNNSQPSINGEQQEWSPRSFSFEKNASVATLSIPFQDLVHPFRSQFSFTYRILHPDGRIRWLGEFGKNGSLIVNRYDDRLVLFGDWATNPSGHSFTPKSTMKAPLQVFSLSDKIQWRCWDLSNSAPRLLSVNDGPSHLHSALFVPSQPKAGVIPLLPILLTSQDVQATIHPDARSIYITSPSRGGLLSLQTLSPDLLVSSITAALPSVIPIPDPDNHHAILLANPDRAPARLFVIPLSVHSSASVPFTLSVPLSPILTHLEFLSNSASSYFSISKPTRFIPTSADHIQLSILDFGGAHFSLSPVYDLLKPDGDVRLSLFAKHHRIATPASHNLLTPPPSPPMSNAETQPPHFDESSDQIPVVHIQHVDDQPIEPALTSGQSSPSSHAHEQLASGQSTPKPRTPADSRPEGTTPKITRPVQKGMIKKLIYFVLRILAFYARILSKIILAIFVRLCFYVLKGEPVAAPDVTEIKSTSVSSAVHTPTLLTPRRQHSGASTPRNGALNSRGQKVPGIAETLEAVATKIVPEYSAKAGEEEKPQEDLGGSYVQEPILESVAESEKSVHHGEWEVVHRPGIAFELIALHSPSAAIEGEAPPRIKPIRLTLDGLESVVKGIKFHLDDIELTNVKVEPLTGTGQEGLWSAEIPRATRDLTTLRVY</sequence>
<name>A0A9P6L7U6_9AGAM</name>
<evidence type="ECO:0000313" key="2">
    <source>
        <dbReference type="EMBL" id="KAF9785993.1"/>
    </source>
</evidence>
<keyword evidence="3" id="KW-1185">Reference proteome</keyword>
<feature type="region of interest" description="Disordered" evidence="1">
    <location>
        <begin position="375"/>
        <end position="402"/>
    </location>
</feature>
<evidence type="ECO:0000256" key="1">
    <source>
        <dbReference type="SAM" id="MobiDB-lite"/>
    </source>
</evidence>
<accession>A0A9P6L7U6</accession>
<evidence type="ECO:0000313" key="3">
    <source>
        <dbReference type="Proteomes" id="UP000736335"/>
    </source>
</evidence>
<dbReference type="AlphaFoldDB" id="A0A9P6L7U6"/>
<reference evidence="2" key="2">
    <citation type="submission" date="2020-11" db="EMBL/GenBank/DDBJ databases">
        <authorList>
            <consortium name="DOE Joint Genome Institute"/>
            <person name="Kuo A."/>
            <person name="Miyauchi S."/>
            <person name="Kiss E."/>
            <person name="Drula E."/>
            <person name="Kohler A."/>
            <person name="Sanchez-Garcia M."/>
            <person name="Andreopoulos B."/>
            <person name="Barry K.W."/>
            <person name="Bonito G."/>
            <person name="Buee M."/>
            <person name="Carver A."/>
            <person name="Chen C."/>
            <person name="Cichocki N."/>
            <person name="Clum A."/>
            <person name="Culley D."/>
            <person name="Crous P.W."/>
            <person name="Fauchery L."/>
            <person name="Girlanda M."/>
            <person name="Hayes R."/>
            <person name="Keri Z."/>
            <person name="Labutti K."/>
            <person name="Lipzen A."/>
            <person name="Lombard V."/>
            <person name="Magnuson J."/>
            <person name="Maillard F."/>
            <person name="Morin E."/>
            <person name="Murat C."/>
            <person name="Nolan M."/>
            <person name="Ohm R."/>
            <person name="Pangilinan J."/>
            <person name="Pereira M."/>
            <person name="Perotto S."/>
            <person name="Peter M."/>
            <person name="Riley R."/>
            <person name="Sitrit Y."/>
            <person name="Stielow B."/>
            <person name="Szollosi G."/>
            <person name="Zifcakova L."/>
            <person name="Stursova M."/>
            <person name="Spatafora J.W."/>
            <person name="Tedersoo L."/>
            <person name="Vaario L.-M."/>
            <person name="Yamada A."/>
            <person name="Yan M."/>
            <person name="Wang P."/>
            <person name="Xu J."/>
            <person name="Bruns T."/>
            <person name="Baldrian P."/>
            <person name="Vilgalys R."/>
            <person name="Henrissat B."/>
            <person name="Grigoriev I.V."/>
            <person name="Hibbett D."/>
            <person name="Nagy L.G."/>
            <person name="Martin F.M."/>
        </authorList>
    </citation>
    <scope>NUCLEOTIDE SEQUENCE</scope>
    <source>
        <strain evidence="2">UH-Tt-Lm1</strain>
    </source>
</reference>
<proteinExistence type="predicted"/>
<comment type="caution">
    <text evidence="2">The sequence shown here is derived from an EMBL/GenBank/DDBJ whole genome shotgun (WGS) entry which is preliminary data.</text>
</comment>
<protein>
    <submittedName>
        <fullName evidence="2">Uncharacterized protein</fullName>
    </submittedName>
</protein>
<reference evidence="2" key="1">
    <citation type="journal article" date="2020" name="Nat. Commun.">
        <title>Large-scale genome sequencing of mycorrhizal fungi provides insights into the early evolution of symbiotic traits.</title>
        <authorList>
            <person name="Miyauchi S."/>
            <person name="Kiss E."/>
            <person name="Kuo A."/>
            <person name="Drula E."/>
            <person name="Kohler A."/>
            <person name="Sanchez-Garcia M."/>
            <person name="Morin E."/>
            <person name="Andreopoulos B."/>
            <person name="Barry K.W."/>
            <person name="Bonito G."/>
            <person name="Buee M."/>
            <person name="Carver A."/>
            <person name="Chen C."/>
            <person name="Cichocki N."/>
            <person name="Clum A."/>
            <person name="Culley D."/>
            <person name="Crous P.W."/>
            <person name="Fauchery L."/>
            <person name="Girlanda M."/>
            <person name="Hayes R.D."/>
            <person name="Keri Z."/>
            <person name="LaButti K."/>
            <person name="Lipzen A."/>
            <person name="Lombard V."/>
            <person name="Magnuson J."/>
            <person name="Maillard F."/>
            <person name="Murat C."/>
            <person name="Nolan M."/>
            <person name="Ohm R.A."/>
            <person name="Pangilinan J."/>
            <person name="Pereira M.F."/>
            <person name="Perotto S."/>
            <person name="Peter M."/>
            <person name="Pfister S."/>
            <person name="Riley R."/>
            <person name="Sitrit Y."/>
            <person name="Stielow J.B."/>
            <person name="Szollosi G."/>
            <person name="Zifcakova L."/>
            <person name="Stursova M."/>
            <person name="Spatafora J.W."/>
            <person name="Tedersoo L."/>
            <person name="Vaario L.M."/>
            <person name="Yamada A."/>
            <person name="Yan M."/>
            <person name="Wang P."/>
            <person name="Xu J."/>
            <person name="Bruns T."/>
            <person name="Baldrian P."/>
            <person name="Vilgalys R."/>
            <person name="Dunand C."/>
            <person name="Henrissat B."/>
            <person name="Grigoriev I.V."/>
            <person name="Hibbett D."/>
            <person name="Nagy L.G."/>
            <person name="Martin F.M."/>
        </authorList>
    </citation>
    <scope>NUCLEOTIDE SEQUENCE</scope>
    <source>
        <strain evidence="2">UH-Tt-Lm1</strain>
    </source>
</reference>
<feature type="region of interest" description="Disordered" evidence="1">
    <location>
        <begin position="534"/>
        <end position="553"/>
    </location>
</feature>
<gene>
    <name evidence="2" type="ORF">BJ322DRAFT_758475</name>
</gene>
<organism evidence="2 3">
    <name type="scientific">Thelephora terrestris</name>
    <dbReference type="NCBI Taxonomy" id="56493"/>
    <lineage>
        <taxon>Eukaryota</taxon>
        <taxon>Fungi</taxon>
        <taxon>Dikarya</taxon>
        <taxon>Basidiomycota</taxon>
        <taxon>Agaricomycotina</taxon>
        <taxon>Agaricomycetes</taxon>
        <taxon>Thelephorales</taxon>
        <taxon>Thelephoraceae</taxon>
        <taxon>Thelephora</taxon>
    </lineage>
</organism>
<dbReference type="OrthoDB" id="3178019at2759"/>
<feature type="compositionally biased region" description="Polar residues" evidence="1">
    <location>
        <begin position="539"/>
        <end position="553"/>
    </location>
</feature>
<feature type="region of interest" description="Disordered" evidence="1">
    <location>
        <begin position="419"/>
        <end position="463"/>
    </location>
</feature>
<dbReference type="Proteomes" id="UP000736335">
    <property type="component" value="Unassembled WGS sequence"/>
</dbReference>